<dbReference type="PROSITE" id="PS51318">
    <property type="entry name" value="TAT"/>
    <property type="match status" value="1"/>
</dbReference>
<gene>
    <name evidence="2" type="ORF">RM531_04685</name>
</gene>
<dbReference type="Gene3D" id="3.40.1260.10">
    <property type="entry name" value="DsrEFH-like"/>
    <property type="match status" value="1"/>
</dbReference>
<feature type="chain" id="PRO_5045567549" evidence="1">
    <location>
        <begin position="32"/>
        <end position="151"/>
    </location>
</feature>
<keyword evidence="1" id="KW-0732">Signal</keyword>
<evidence type="ECO:0000313" key="3">
    <source>
        <dbReference type="Proteomes" id="UP001259982"/>
    </source>
</evidence>
<dbReference type="InterPro" id="IPR027396">
    <property type="entry name" value="DsrEFH-like"/>
</dbReference>
<dbReference type="PANTHER" id="PTHR37691">
    <property type="entry name" value="BLR3518 PROTEIN"/>
    <property type="match status" value="1"/>
</dbReference>
<dbReference type="Pfam" id="PF02635">
    <property type="entry name" value="DsrE"/>
    <property type="match status" value="1"/>
</dbReference>
<feature type="signal peptide" evidence="1">
    <location>
        <begin position="1"/>
        <end position="31"/>
    </location>
</feature>
<protein>
    <submittedName>
        <fullName evidence="2">DsrE family protein</fullName>
    </submittedName>
</protein>
<evidence type="ECO:0000256" key="1">
    <source>
        <dbReference type="SAM" id="SignalP"/>
    </source>
</evidence>
<name>A0ABU3B9V0_9GAMM</name>
<proteinExistence type="predicted"/>
<organism evidence="2 3">
    <name type="scientific">Spectribacter acetivorans</name>
    <dbReference type="NCBI Taxonomy" id="3075603"/>
    <lineage>
        <taxon>Bacteria</taxon>
        <taxon>Pseudomonadati</taxon>
        <taxon>Pseudomonadota</taxon>
        <taxon>Gammaproteobacteria</taxon>
        <taxon>Salinisphaerales</taxon>
        <taxon>Salinisphaeraceae</taxon>
        <taxon>Spectribacter</taxon>
    </lineage>
</organism>
<dbReference type="InterPro" id="IPR003787">
    <property type="entry name" value="Sulphur_relay_DsrE/F-like"/>
</dbReference>
<dbReference type="Proteomes" id="UP001259982">
    <property type="component" value="Unassembled WGS sequence"/>
</dbReference>
<evidence type="ECO:0000313" key="2">
    <source>
        <dbReference type="EMBL" id="MDT0617761.1"/>
    </source>
</evidence>
<dbReference type="RefSeq" id="WP_311657655.1">
    <property type="nucleotide sequence ID" value="NZ_JAVRHY010000003.1"/>
</dbReference>
<reference evidence="2 3" key="1">
    <citation type="submission" date="2023-09" db="EMBL/GenBank/DDBJ databases">
        <authorList>
            <person name="Rey-Velasco X."/>
        </authorList>
    </citation>
    <scope>NUCLEOTIDE SEQUENCE [LARGE SCALE GENOMIC DNA]</scope>
    <source>
        <strain evidence="2 3">P385</strain>
    </source>
</reference>
<accession>A0ABU3B9V0</accession>
<dbReference type="EMBL" id="JAVRHY010000003">
    <property type="protein sequence ID" value="MDT0617761.1"/>
    <property type="molecule type" value="Genomic_DNA"/>
</dbReference>
<sequence length="151" mass="15737">MKAISVHPTRRRLLGGLLPAGLLLGAGGVAAAADSRAGVVYHLSDSARATGAIRNLENHRAADDGIEIAVVALAGGVDFLRSGAKDDNGNDYSALVESLSFKDIRFLACGNTLEALDIDPADLHFGVEVVASGVAEIARLQNERGFAYIRP</sequence>
<dbReference type="PANTHER" id="PTHR37691:SF1">
    <property type="entry name" value="BLR3518 PROTEIN"/>
    <property type="match status" value="1"/>
</dbReference>
<dbReference type="SUPFAM" id="SSF75169">
    <property type="entry name" value="DsrEFH-like"/>
    <property type="match status" value="1"/>
</dbReference>
<dbReference type="InterPro" id="IPR006311">
    <property type="entry name" value="TAT_signal"/>
</dbReference>
<comment type="caution">
    <text evidence="2">The sequence shown here is derived from an EMBL/GenBank/DDBJ whole genome shotgun (WGS) entry which is preliminary data.</text>
</comment>
<keyword evidence="3" id="KW-1185">Reference proteome</keyword>